<dbReference type="GO" id="GO:0005126">
    <property type="term" value="F:cytokine receptor binding"/>
    <property type="evidence" value="ECO:0007669"/>
    <property type="project" value="InterPro"/>
</dbReference>
<keyword evidence="7 9" id="KW-0051">Antiviral defense</keyword>
<keyword evidence="5" id="KW-0964">Secreted</keyword>
<dbReference type="Pfam" id="PF00143">
    <property type="entry name" value="Interferon"/>
    <property type="match status" value="1"/>
</dbReference>
<organism evidence="11 12">
    <name type="scientific">Certhia familiaris</name>
    <name type="common">Eurasian treecreeper</name>
    <dbReference type="NCBI Taxonomy" id="73333"/>
    <lineage>
        <taxon>Eukaryota</taxon>
        <taxon>Metazoa</taxon>
        <taxon>Chordata</taxon>
        <taxon>Craniata</taxon>
        <taxon>Vertebrata</taxon>
        <taxon>Euteleostomi</taxon>
        <taxon>Archelosauria</taxon>
        <taxon>Archosauria</taxon>
        <taxon>Dinosauria</taxon>
        <taxon>Saurischia</taxon>
        <taxon>Theropoda</taxon>
        <taxon>Coelurosauria</taxon>
        <taxon>Aves</taxon>
        <taxon>Neognathae</taxon>
        <taxon>Neoaves</taxon>
        <taxon>Telluraves</taxon>
        <taxon>Australaves</taxon>
        <taxon>Passeriformes</taxon>
        <taxon>Certhiidae</taxon>
        <taxon>Certhiinae</taxon>
        <taxon>Certhia</taxon>
    </lineage>
</organism>
<feature type="non-terminal residue" evidence="11">
    <location>
        <position position="190"/>
    </location>
</feature>
<comment type="similarity">
    <text evidence="3 9">Belongs to the alpha/beta interferon family.</text>
</comment>
<keyword evidence="6 10" id="KW-0732">Signal</keyword>
<dbReference type="PANTHER" id="PTHR11691">
    <property type="entry name" value="TYPE I INTERFERON"/>
    <property type="match status" value="1"/>
</dbReference>
<comment type="function">
    <text evidence="1">Has antiviral activities.</text>
</comment>
<dbReference type="Proteomes" id="UP000611277">
    <property type="component" value="Unassembled WGS sequence"/>
</dbReference>
<dbReference type="GO" id="GO:0005615">
    <property type="term" value="C:extracellular space"/>
    <property type="evidence" value="ECO:0007669"/>
    <property type="project" value="UniProtKB-KW"/>
</dbReference>
<sequence length="190" mass="22047">MAAPTDTLTRLMHAATTLLLLLTALDNALACQHLWTHHDTFPADALSLLRDMAPSHTQPCHLRQPPFFPDTLLLNNNLRPQQAHAYALRILQHLFHTLSINTTQHHWHTQPHTHLLNKLQHQIHHLETCLPDNTTLFKGPRNTLITINKYFRDLHLFLHAHNHSSCAWEHVRLEARTSLHHLHNLTRALR</sequence>
<evidence type="ECO:0000256" key="4">
    <source>
        <dbReference type="ARBA" id="ARBA00022514"/>
    </source>
</evidence>
<proteinExistence type="inferred from homology"/>
<dbReference type="PANTHER" id="PTHR11691:SF73">
    <property type="entry name" value="INTERFERON BETA"/>
    <property type="match status" value="1"/>
</dbReference>
<keyword evidence="4 9" id="KW-0202">Cytokine</keyword>
<dbReference type="PROSITE" id="PS00252">
    <property type="entry name" value="INTERFERON_A_B_D"/>
    <property type="match status" value="1"/>
</dbReference>
<evidence type="ECO:0000313" key="11">
    <source>
        <dbReference type="EMBL" id="NXD05601.1"/>
    </source>
</evidence>
<dbReference type="AlphaFoldDB" id="A0A851SSJ0"/>
<dbReference type="Gene3D" id="1.20.1250.10">
    <property type="match status" value="1"/>
</dbReference>
<dbReference type="SMART" id="SM00076">
    <property type="entry name" value="IFabd"/>
    <property type="match status" value="1"/>
</dbReference>
<dbReference type="EMBL" id="WBNC01030269">
    <property type="protein sequence ID" value="NXD05601.1"/>
    <property type="molecule type" value="Genomic_DNA"/>
</dbReference>
<evidence type="ECO:0000256" key="3">
    <source>
        <dbReference type="ARBA" id="ARBA00011033"/>
    </source>
</evidence>
<evidence type="ECO:0000256" key="5">
    <source>
        <dbReference type="ARBA" id="ARBA00022525"/>
    </source>
</evidence>
<gene>
    <name evidence="11" type="primary">Ifn_1</name>
    <name evidence="11" type="ORF">CERFAM_R13081</name>
</gene>
<evidence type="ECO:0000256" key="10">
    <source>
        <dbReference type="SAM" id="SignalP"/>
    </source>
</evidence>
<comment type="caution">
    <text evidence="11">The sequence shown here is derived from an EMBL/GenBank/DDBJ whole genome shotgun (WGS) entry which is preliminary data.</text>
</comment>
<keyword evidence="12" id="KW-1185">Reference proteome</keyword>
<feature type="chain" id="PRO_5032598353" evidence="10">
    <location>
        <begin position="31"/>
        <end position="190"/>
    </location>
</feature>
<dbReference type="SUPFAM" id="SSF47266">
    <property type="entry name" value="4-helical cytokines"/>
    <property type="match status" value="1"/>
</dbReference>
<feature type="signal peptide" evidence="10">
    <location>
        <begin position="1"/>
        <end position="30"/>
    </location>
</feature>
<evidence type="ECO:0000313" key="12">
    <source>
        <dbReference type="Proteomes" id="UP000611277"/>
    </source>
</evidence>
<feature type="non-terminal residue" evidence="11">
    <location>
        <position position="1"/>
    </location>
</feature>
<protein>
    <submittedName>
        <fullName evidence="11">IFN protein</fullName>
    </submittedName>
</protein>
<accession>A0A851SSJ0</accession>
<name>A0A851SSJ0_CERFA</name>
<comment type="subcellular location">
    <subcellularLocation>
        <location evidence="2">Secreted</location>
    </subcellularLocation>
</comment>
<evidence type="ECO:0000256" key="2">
    <source>
        <dbReference type="ARBA" id="ARBA00004613"/>
    </source>
</evidence>
<dbReference type="GO" id="GO:0005125">
    <property type="term" value="F:cytokine activity"/>
    <property type="evidence" value="ECO:0007669"/>
    <property type="project" value="UniProtKB-KW"/>
</dbReference>
<evidence type="ECO:0000256" key="6">
    <source>
        <dbReference type="ARBA" id="ARBA00022729"/>
    </source>
</evidence>
<evidence type="ECO:0000256" key="7">
    <source>
        <dbReference type="ARBA" id="ARBA00023118"/>
    </source>
</evidence>
<dbReference type="GO" id="GO:0006955">
    <property type="term" value="P:immune response"/>
    <property type="evidence" value="ECO:0007669"/>
    <property type="project" value="UniProtKB-ARBA"/>
</dbReference>
<dbReference type="GO" id="GO:0051607">
    <property type="term" value="P:defense response to virus"/>
    <property type="evidence" value="ECO:0007669"/>
    <property type="project" value="UniProtKB-KW"/>
</dbReference>
<dbReference type="InterPro" id="IPR009079">
    <property type="entry name" value="4_helix_cytokine-like_core"/>
</dbReference>
<evidence type="ECO:0000256" key="1">
    <source>
        <dbReference type="ARBA" id="ARBA00002718"/>
    </source>
</evidence>
<evidence type="ECO:0000256" key="9">
    <source>
        <dbReference type="RuleBase" id="RU000436"/>
    </source>
</evidence>
<keyword evidence="8" id="KW-1015">Disulfide bond</keyword>
<evidence type="ECO:0000256" key="8">
    <source>
        <dbReference type="ARBA" id="ARBA00023157"/>
    </source>
</evidence>
<dbReference type="InterPro" id="IPR000471">
    <property type="entry name" value="Interferon_alpha/beta/delta"/>
</dbReference>
<reference evidence="11" key="1">
    <citation type="submission" date="2019-09" db="EMBL/GenBank/DDBJ databases">
        <title>Bird 10,000 Genomes (B10K) Project - Family phase.</title>
        <authorList>
            <person name="Zhang G."/>
        </authorList>
    </citation>
    <scope>NUCLEOTIDE SEQUENCE</scope>
    <source>
        <strain evidence="11">OUT-0039</strain>
        <tissue evidence="11">Muscle</tissue>
    </source>
</reference>